<dbReference type="OrthoDB" id="445943at2759"/>
<dbReference type="GeneID" id="9047331"/>
<name>C5LIY6_PERM5</name>
<feature type="region of interest" description="Disordered" evidence="2">
    <location>
        <begin position="272"/>
        <end position="298"/>
    </location>
</feature>
<evidence type="ECO:0000313" key="4">
    <source>
        <dbReference type="Proteomes" id="UP000007800"/>
    </source>
</evidence>
<feature type="coiled-coil region" evidence="1">
    <location>
        <begin position="17"/>
        <end position="44"/>
    </location>
</feature>
<evidence type="ECO:0000313" key="3">
    <source>
        <dbReference type="EMBL" id="EER03321.1"/>
    </source>
</evidence>
<accession>C5LIY6</accession>
<sequence length="634" mass="71826">MVASTPCDYSERGSAALDRLVRKVGELEETAERWRKQREAEEDIAKELATLNTMPSSGFHMGRLWGVGPRSTGCFDDLDESDSDDYKSSSADSGEDEAFYFGLDSSGSDVEEEYDRSLGLPWYQSRPRSKRTYFDLFGLDDDEEEEGLGRKASVDGVTSTVPAVAAPQVCSTVVGDEDDLVDLWYSTDYSLEAEGGPWYRDSTVLSKLRGNIENWSVWDKKVQLQRLRAIDEAGRVRHSMAARRREEEEEESVAEEKRLRVIEEKKRVEAEKRKVDDEKTVVEPSPQSPKKLAAPAPVLPNTPDFARHEITEKPVAVPIHPVAEEKAAETLQTAGLRALENFVESWSRKTELAKKYRAPWKEICISAQQVSSSRKSVISTADKVARALLRNRDTEETVRFLACASAEKLISCSVNNSLDFVWTTAYHVRLVAEKLKDDDVVKEWYLHALVGCLNFKCPWVSWIDTEKARKAGVKHVDSSDWYKEQEKYDAVFDMGTYLVGMNLIRIVKTFVNLWLALCLVLQDITCVWQWIAALVNDAQGRDPALPMLVNCYLRVCRYDLKRWLGQTNQSSKLDRLFSGPIRDRIREIRSLYRASAVVEHYGLLCETALDDSNIRPPDGMEITAAEESELNSNV</sequence>
<dbReference type="EMBL" id="GG682245">
    <property type="protein sequence ID" value="EER03321.1"/>
    <property type="molecule type" value="Genomic_DNA"/>
</dbReference>
<dbReference type="RefSeq" id="XP_002771505.1">
    <property type="nucleotide sequence ID" value="XM_002771459.1"/>
</dbReference>
<keyword evidence="1" id="KW-0175">Coiled coil</keyword>
<gene>
    <name evidence="3" type="ORF">Pmar_PMAR000558</name>
</gene>
<evidence type="ECO:0000256" key="2">
    <source>
        <dbReference type="SAM" id="MobiDB-lite"/>
    </source>
</evidence>
<organism evidence="4">
    <name type="scientific">Perkinsus marinus (strain ATCC 50983 / TXsc)</name>
    <dbReference type="NCBI Taxonomy" id="423536"/>
    <lineage>
        <taxon>Eukaryota</taxon>
        <taxon>Sar</taxon>
        <taxon>Alveolata</taxon>
        <taxon>Perkinsozoa</taxon>
        <taxon>Perkinsea</taxon>
        <taxon>Perkinsida</taxon>
        <taxon>Perkinsidae</taxon>
        <taxon>Perkinsus</taxon>
    </lineage>
</organism>
<feature type="compositionally biased region" description="Basic and acidic residues" evidence="2">
    <location>
        <begin position="272"/>
        <end position="281"/>
    </location>
</feature>
<dbReference type="Proteomes" id="UP000007800">
    <property type="component" value="Unassembled WGS sequence"/>
</dbReference>
<protein>
    <submittedName>
        <fullName evidence="3">Uncharacterized protein</fullName>
    </submittedName>
</protein>
<evidence type="ECO:0000256" key="1">
    <source>
        <dbReference type="SAM" id="Coils"/>
    </source>
</evidence>
<proteinExistence type="predicted"/>
<reference evidence="3 4" key="1">
    <citation type="submission" date="2008-07" db="EMBL/GenBank/DDBJ databases">
        <authorList>
            <person name="El-Sayed N."/>
            <person name="Caler E."/>
            <person name="Inman J."/>
            <person name="Amedeo P."/>
            <person name="Hass B."/>
            <person name="Wortman J."/>
        </authorList>
    </citation>
    <scope>NUCLEOTIDE SEQUENCE [LARGE SCALE GENOMIC DNA]</scope>
    <source>
        <strain evidence="4">ATCC 50983 / TXsc</strain>
    </source>
</reference>
<dbReference type="InParanoid" id="C5LIY6"/>
<keyword evidence="4" id="KW-1185">Reference proteome</keyword>
<dbReference type="AlphaFoldDB" id="C5LIY6"/>